<dbReference type="Gene3D" id="3.90.226.10">
    <property type="entry name" value="2-enoyl-CoA Hydratase, Chain A, domain 1"/>
    <property type="match status" value="1"/>
</dbReference>
<dbReference type="Pfam" id="PF00378">
    <property type="entry name" value="ECH_1"/>
    <property type="match status" value="1"/>
</dbReference>
<name>A0A2N3VEA3_9NOCA</name>
<dbReference type="SUPFAM" id="SSF52096">
    <property type="entry name" value="ClpP/crotonase"/>
    <property type="match status" value="1"/>
</dbReference>
<proteinExistence type="predicted"/>
<dbReference type="CDD" id="cd06558">
    <property type="entry name" value="crotonase-like"/>
    <property type="match status" value="1"/>
</dbReference>
<dbReference type="PANTHER" id="PTHR11941">
    <property type="entry name" value="ENOYL-COA HYDRATASE-RELATED"/>
    <property type="match status" value="1"/>
</dbReference>
<dbReference type="Proteomes" id="UP000233766">
    <property type="component" value="Unassembled WGS sequence"/>
</dbReference>
<dbReference type="InterPro" id="IPR001753">
    <property type="entry name" value="Enoyl-CoA_hydra/iso"/>
</dbReference>
<organism evidence="1 2">
    <name type="scientific">Nocardia fluminea</name>
    <dbReference type="NCBI Taxonomy" id="134984"/>
    <lineage>
        <taxon>Bacteria</taxon>
        <taxon>Bacillati</taxon>
        <taxon>Actinomycetota</taxon>
        <taxon>Actinomycetes</taxon>
        <taxon>Mycobacteriales</taxon>
        <taxon>Nocardiaceae</taxon>
        <taxon>Nocardia</taxon>
    </lineage>
</organism>
<evidence type="ECO:0000313" key="1">
    <source>
        <dbReference type="EMBL" id="PKV79947.1"/>
    </source>
</evidence>
<dbReference type="InterPro" id="IPR029045">
    <property type="entry name" value="ClpP/crotonase-like_dom_sf"/>
</dbReference>
<accession>A0A2N3VEA3</accession>
<sequence length="289" mass="30526">MCATGSHPAGPTVAVCHGPAFYADPMSETQPTRLIREFTEAGAEFATITLDHPPLNLFDRGLINSLIADIAAVRDVAPRALLIRAEGKVVSGGVDVNIFDGRTVEEGAQLWRELFEQIIHPLEALPCPVVFAAHGLTLTAAFEISLACDIILAAPKAKFGLVETVVGLTPSMGGPQRLAERAGSGRAREFVMTGDLYPAATMAEWGVVNAIHEDLETAARALVIRLADGPTRAHAATKQIIEAWRSGGVAHADSVTPEVSGELFATADLRGAVRSFLDVGPGKATYRGE</sequence>
<gene>
    <name evidence="1" type="ORF">ATK86_4363</name>
</gene>
<dbReference type="PANTHER" id="PTHR11941:SF54">
    <property type="entry name" value="ENOYL-COA HYDRATASE, MITOCHONDRIAL"/>
    <property type="match status" value="1"/>
</dbReference>
<evidence type="ECO:0000313" key="2">
    <source>
        <dbReference type="Proteomes" id="UP000233766"/>
    </source>
</evidence>
<dbReference type="GO" id="GO:0006635">
    <property type="term" value="P:fatty acid beta-oxidation"/>
    <property type="evidence" value="ECO:0007669"/>
    <property type="project" value="TreeGrafter"/>
</dbReference>
<comment type="caution">
    <text evidence="1">The sequence shown here is derived from an EMBL/GenBank/DDBJ whole genome shotgun (WGS) entry which is preliminary data.</text>
</comment>
<reference evidence="1 2" key="1">
    <citation type="submission" date="2017-12" db="EMBL/GenBank/DDBJ databases">
        <title>Sequencing the genomes of 1000 Actinobacteria strains.</title>
        <authorList>
            <person name="Klenk H.-P."/>
        </authorList>
    </citation>
    <scope>NUCLEOTIDE SEQUENCE [LARGE SCALE GENOMIC DNA]</scope>
    <source>
        <strain evidence="1 2">DSM 44489</strain>
    </source>
</reference>
<dbReference type="EMBL" id="PJMW01000002">
    <property type="protein sequence ID" value="PKV79947.1"/>
    <property type="molecule type" value="Genomic_DNA"/>
</dbReference>
<dbReference type="GO" id="GO:0003824">
    <property type="term" value="F:catalytic activity"/>
    <property type="evidence" value="ECO:0007669"/>
    <property type="project" value="UniProtKB-ARBA"/>
</dbReference>
<keyword evidence="2" id="KW-1185">Reference proteome</keyword>
<dbReference type="AlphaFoldDB" id="A0A2N3VEA3"/>
<protein>
    <submittedName>
        <fullName evidence="1">Enoyl-CoA hydratase/carnithine racemase</fullName>
    </submittedName>
</protein>